<evidence type="ECO:0000313" key="2">
    <source>
        <dbReference type="EMBL" id="TFD83958.1"/>
    </source>
</evidence>
<protein>
    <submittedName>
        <fullName evidence="2">Uncharacterized protein</fullName>
    </submittedName>
</protein>
<dbReference type="EMBL" id="SOHH01000003">
    <property type="protein sequence ID" value="TFD83958.1"/>
    <property type="molecule type" value="Genomic_DNA"/>
</dbReference>
<accession>A0A4R9BIR4</accession>
<evidence type="ECO:0000313" key="3">
    <source>
        <dbReference type="Proteomes" id="UP000298313"/>
    </source>
</evidence>
<proteinExistence type="predicted"/>
<dbReference type="RefSeq" id="WP_134521863.1">
    <property type="nucleotide sequence ID" value="NZ_SOHH01000003.1"/>
</dbReference>
<comment type="caution">
    <text evidence="2">The sequence shown here is derived from an EMBL/GenBank/DDBJ whole genome shotgun (WGS) entry which is preliminary data.</text>
</comment>
<reference evidence="2 3" key="1">
    <citation type="submission" date="2019-03" db="EMBL/GenBank/DDBJ databases">
        <title>Genomics of glacier-inhabiting Cryobacterium strains.</title>
        <authorList>
            <person name="Liu Q."/>
            <person name="Xin Y.-H."/>
        </authorList>
    </citation>
    <scope>NUCLEOTIDE SEQUENCE [LARGE SCALE GENOMIC DNA]</scope>
    <source>
        <strain evidence="2 3">Hh4</strain>
    </source>
</reference>
<dbReference type="AlphaFoldDB" id="A0A4R9BIR4"/>
<gene>
    <name evidence="2" type="ORF">E3T48_00065</name>
</gene>
<feature type="region of interest" description="Disordered" evidence="1">
    <location>
        <begin position="193"/>
        <end position="224"/>
    </location>
</feature>
<keyword evidence="3" id="KW-1185">Reference proteome</keyword>
<sequence>MSDTKLRAKLPEGDANGLKGEVWRKRLVEQPLRPRVAIVIFDAPTGAVDHETGMEIPSVRVLAVEPVLDPITEQMLVSLLTDMSSARTGAATLDIDFPAPTPEPDMWTGPLQLEQRGVYTFIVRALPGARFGLYLVTDTGAEVGKRGALKPAEHGGVEPGSYVLELLPESLQRIAHVLVGEWEANVVEAEVVDEAPDAPEFDEDDAGDFEPGDAADFDFDGGES</sequence>
<evidence type="ECO:0000256" key="1">
    <source>
        <dbReference type="SAM" id="MobiDB-lite"/>
    </source>
</evidence>
<dbReference type="OrthoDB" id="3625112at2"/>
<organism evidence="2 3">
    <name type="scientific">Cryobacterium fucosi</name>
    <dbReference type="NCBI Taxonomy" id="1259157"/>
    <lineage>
        <taxon>Bacteria</taxon>
        <taxon>Bacillati</taxon>
        <taxon>Actinomycetota</taxon>
        <taxon>Actinomycetes</taxon>
        <taxon>Micrococcales</taxon>
        <taxon>Microbacteriaceae</taxon>
        <taxon>Cryobacterium</taxon>
    </lineage>
</organism>
<dbReference type="Proteomes" id="UP000298313">
    <property type="component" value="Unassembled WGS sequence"/>
</dbReference>
<name>A0A4R9BIR4_9MICO</name>